<dbReference type="OrthoDB" id="3553547at2759"/>
<reference evidence="2 3" key="1">
    <citation type="submission" date="2017-03" db="EMBL/GenBank/DDBJ databases">
        <title>Genomes of endolithic fungi from Antarctica.</title>
        <authorList>
            <person name="Coleine C."/>
            <person name="Masonjones S."/>
            <person name="Stajich J.E."/>
        </authorList>
    </citation>
    <scope>NUCLEOTIDE SEQUENCE [LARGE SCALE GENOMIC DNA]</scope>
    <source>
        <strain evidence="2 3">CCFEE 5187</strain>
    </source>
</reference>
<evidence type="ECO:0000313" key="3">
    <source>
        <dbReference type="Proteomes" id="UP000308768"/>
    </source>
</evidence>
<sequence>MRTLGIAVATGAIDDTYDALESAHEKVQGLIGELGVEEDQDEDLEYQLCILEYDLGQQEDELFASLQKMFTQSLHELQYNGETETRTSTVIPDEAGSDENIPPLLLEYYDKVGDVTVMRERLEDHEAEHQRELAGYEARLAAGGVISKSDEAFLLDYEHDRQAMLRDLSEAQRIATELRQQCLDEGLNPDEDESGEPISKDWLLVDKDDLQKTRQPGLFQQPYHGSSVGHLITGFNGTRDRINRWLMDMLRTSGLEVLKHQNIIEDLHPEAAKNSIWANQPSQPLQMVHSAQLWQHTSSTYLA</sequence>
<dbReference type="AlphaFoldDB" id="A0A4U0WR75"/>
<evidence type="ECO:0000313" key="2">
    <source>
        <dbReference type="EMBL" id="TKA65942.1"/>
    </source>
</evidence>
<keyword evidence="1" id="KW-0175">Coiled coil</keyword>
<dbReference type="Proteomes" id="UP000308768">
    <property type="component" value="Unassembled WGS sequence"/>
</dbReference>
<dbReference type="STRING" id="331657.A0A4U0WR75"/>
<dbReference type="EMBL" id="NAJN01001077">
    <property type="protein sequence ID" value="TKA65942.1"/>
    <property type="molecule type" value="Genomic_DNA"/>
</dbReference>
<feature type="coiled-coil region" evidence="1">
    <location>
        <begin position="119"/>
        <end position="181"/>
    </location>
</feature>
<comment type="caution">
    <text evidence="2">The sequence shown here is derived from an EMBL/GenBank/DDBJ whole genome shotgun (WGS) entry which is preliminary data.</text>
</comment>
<name>A0A4U0WR75_9PEZI</name>
<protein>
    <submittedName>
        <fullName evidence="2">Uncharacterized protein</fullName>
    </submittedName>
</protein>
<keyword evidence="3" id="KW-1185">Reference proteome</keyword>
<organism evidence="2 3">
    <name type="scientific">Cryomyces minteri</name>
    <dbReference type="NCBI Taxonomy" id="331657"/>
    <lineage>
        <taxon>Eukaryota</taxon>
        <taxon>Fungi</taxon>
        <taxon>Dikarya</taxon>
        <taxon>Ascomycota</taxon>
        <taxon>Pezizomycotina</taxon>
        <taxon>Dothideomycetes</taxon>
        <taxon>Dothideomycetes incertae sedis</taxon>
        <taxon>Cryomyces</taxon>
    </lineage>
</organism>
<accession>A0A4U0WR75</accession>
<evidence type="ECO:0000256" key="1">
    <source>
        <dbReference type="SAM" id="Coils"/>
    </source>
</evidence>
<gene>
    <name evidence="2" type="ORF">B0A49_10546</name>
</gene>
<proteinExistence type="predicted"/>